<name>A0A0C5VWV1_9GAMM</name>
<comment type="subcellular location">
    <subcellularLocation>
        <location evidence="1">Cell inner membrane</location>
        <topology evidence="1">Multi-pass membrane protein</topology>
    </subcellularLocation>
    <subcellularLocation>
        <location evidence="14">Cell membrane</location>
        <topology evidence="14">Multi-pass membrane protein</topology>
    </subcellularLocation>
</comment>
<comment type="function">
    <text evidence="14">Required for disulfide bond formation in some periplasmic proteins. Acts by oxidizing the DsbA protein.</text>
</comment>
<dbReference type="EMBL" id="CP007142">
    <property type="protein sequence ID" value="AJQ97748.1"/>
    <property type="molecule type" value="Genomic_DNA"/>
</dbReference>
<dbReference type="OrthoDB" id="3711263at2"/>
<reference evidence="16 17" key="1">
    <citation type="submission" date="2014-01" db="EMBL/GenBank/DDBJ databases">
        <title>Full genme sequencing of cellulolytic bacterium Gynuella sunshinyii YC6258T gen. nov., sp. nov.</title>
        <authorList>
            <person name="Khan H."/>
            <person name="Chung E.J."/>
            <person name="Chung Y.R."/>
        </authorList>
    </citation>
    <scope>NUCLEOTIDE SEQUENCE [LARGE SCALE GENOMIC DNA]</scope>
    <source>
        <strain evidence="16 17">YC6258</strain>
    </source>
</reference>
<keyword evidence="13 14" id="KW-0676">Redox-active center</keyword>
<feature type="topological domain" description="Cytoplasmic" evidence="14">
    <location>
        <begin position="62"/>
        <end position="67"/>
    </location>
</feature>
<dbReference type="Proteomes" id="UP000032266">
    <property type="component" value="Chromosome"/>
</dbReference>
<comment type="caution">
    <text evidence="14">Lacks conserved residue(s) required for the propagation of feature annotation.</text>
</comment>
<keyword evidence="12 14" id="KW-0143">Chaperone</keyword>
<feature type="transmembrane region" description="Helical" evidence="15">
    <location>
        <begin position="32"/>
        <end position="56"/>
    </location>
</feature>
<keyword evidence="4 14" id="KW-1003">Cell membrane</keyword>
<keyword evidence="7 14" id="KW-0249">Electron transport</keyword>
<feature type="transmembrane region" description="Helical" evidence="15">
    <location>
        <begin position="68"/>
        <end position="89"/>
    </location>
</feature>
<feature type="topological domain" description="Periplasmic" evidence="14">
    <location>
        <begin position="27"/>
        <end position="44"/>
    </location>
</feature>
<dbReference type="KEGG" id="gsn:YC6258_05720"/>
<keyword evidence="10 14" id="KW-0472">Membrane</keyword>
<dbReference type="InterPro" id="IPR023380">
    <property type="entry name" value="DsbB-like_sf"/>
</dbReference>
<evidence type="ECO:0000256" key="10">
    <source>
        <dbReference type="ARBA" id="ARBA00023136"/>
    </source>
</evidence>
<feature type="transmembrane region" description="Helical" evidence="15">
    <location>
        <begin position="140"/>
        <end position="160"/>
    </location>
</feature>
<keyword evidence="11 14" id="KW-1015">Disulfide bond</keyword>
<evidence type="ECO:0000256" key="7">
    <source>
        <dbReference type="ARBA" id="ARBA00022982"/>
    </source>
</evidence>
<dbReference type="PANTHER" id="PTHR36570:SF3">
    <property type="entry name" value="DISULFIDE BOND FORMATION PROTEIN B"/>
    <property type="match status" value="1"/>
</dbReference>
<dbReference type="AlphaFoldDB" id="A0A0C5VWV1"/>
<evidence type="ECO:0000256" key="8">
    <source>
        <dbReference type="ARBA" id="ARBA00022989"/>
    </source>
</evidence>
<dbReference type="RefSeq" id="WP_044619409.1">
    <property type="nucleotide sequence ID" value="NZ_CP007142.1"/>
</dbReference>
<dbReference type="GO" id="GO:0015035">
    <property type="term" value="F:protein-disulfide reductase activity"/>
    <property type="evidence" value="ECO:0007669"/>
    <property type="project" value="UniProtKB-UniRule"/>
</dbReference>
<keyword evidence="3 14" id="KW-0813">Transport</keyword>
<comment type="similarity">
    <text evidence="2 14">Belongs to the DsbB family.</text>
</comment>
<evidence type="ECO:0000256" key="2">
    <source>
        <dbReference type="ARBA" id="ARBA00008823"/>
    </source>
</evidence>
<evidence type="ECO:0000256" key="4">
    <source>
        <dbReference type="ARBA" id="ARBA00022475"/>
    </source>
</evidence>
<dbReference type="STRING" id="1445510.YC6258_05720"/>
<feature type="topological domain" description="Cytoplasmic" evidence="14">
    <location>
        <begin position="1"/>
        <end position="8"/>
    </location>
</feature>
<feature type="transmembrane region" description="Helical" evidence="15">
    <location>
        <begin position="7"/>
        <end position="26"/>
    </location>
</feature>
<evidence type="ECO:0000256" key="12">
    <source>
        <dbReference type="ARBA" id="ARBA00023186"/>
    </source>
</evidence>
<accession>A0A0C5VWV1</accession>
<dbReference type="InterPro" id="IPR003752">
    <property type="entry name" value="DiS_bond_form_DsbB/BdbC"/>
</dbReference>
<evidence type="ECO:0000256" key="14">
    <source>
        <dbReference type="HAMAP-Rule" id="MF_00286"/>
    </source>
</evidence>
<dbReference type="InterPro" id="IPR050183">
    <property type="entry name" value="DsbB"/>
</dbReference>
<evidence type="ECO:0000256" key="6">
    <source>
        <dbReference type="ARBA" id="ARBA00022692"/>
    </source>
</evidence>
<evidence type="ECO:0000256" key="1">
    <source>
        <dbReference type="ARBA" id="ARBA00004429"/>
    </source>
</evidence>
<dbReference type="InterPro" id="IPR022920">
    <property type="entry name" value="Disulphide_bond_form_DsbB"/>
</dbReference>
<proteinExistence type="inferred from homology"/>
<evidence type="ECO:0000313" key="17">
    <source>
        <dbReference type="Proteomes" id="UP000032266"/>
    </source>
</evidence>
<evidence type="ECO:0000313" key="16">
    <source>
        <dbReference type="EMBL" id="AJQ97748.1"/>
    </source>
</evidence>
<evidence type="ECO:0000256" key="13">
    <source>
        <dbReference type="ARBA" id="ARBA00023284"/>
    </source>
</evidence>
<keyword evidence="17" id="KW-1185">Reference proteome</keyword>
<dbReference type="SUPFAM" id="SSF158442">
    <property type="entry name" value="DsbB-like"/>
    <property type="match status" value="1"/>
</dbReference>
<dbReference type="PANTHER" id="PTHR36570">
    <property type="entry name" value="DISULFIDE BOND FORMATION PROTEIN B"/>
    <property type="match status" value="1"/>
</dbReference>
<evidence type="ECO:0000256" key="5">
    <source>
        <dbReference type="ARBA" id="ARBA00022519"/>
    </source>
</evidence>
<evidence type="ECO:0000256" key="3">
    <source>
        <dbReference type="ARBA" id="ARBA00022448"/>
    </source>
</evidence>
<dbReference type="GO" id="GO:0009055">
    <property type="term" value="F:electron transfer activity"/>
    <property type="evidence" value="ECO:0007669"/>
    <property type="project" value="UniProtKB-UniRule"/>
</dbReference>
<protein>
    <recommendedName>
        <fullName evidence="14">Disulfide bond formation protein B</fullName>
    </recommendedName>
    <alternativeName>
        <fullName evidence="14">Disulfide oxidoreductase</fullName>
    </alternativeName>
</protein>
<sequence length="168" mass="18332">MLWNIRTLNLLAFLVTVVAMATALFYFQGYLGLTACPLCIFQRVGMIGAGAIFLIAGLHKPANTGTRIYALLGLIPTGFGAFIAARHVWIQGLPPDQVPACGPDLAYMMQNFPLQQVINTVLKGSGECADIQWSLLGLTIPGWTLTVFIILMMFQLLQLIKGDFTRKG</sequence>
<feature type="topological domain" description="Cytoplasmic" evidence="14">
    <location>
        <begin position="162"/>
        <end position="168"/>
    </location>
</feature>
<dbReference type="GO" id="GO:0006457">
    <property type="term" value="P:protein folding"/>
    <property type="evidence" value="ECO:0007669"/>
    <property type="project" value="InterPro"/>
</dbReference>
<dbReference type="Pfam" id="PF02600">
    <property type="entry name" value="DsbB"/>
    <property type="match status" value="1"/>
</dbReference>
<keyword evidence="8 14" id="KW-1133">Transmembrane helix</keyword>
<feature type="disulfide bond" description="Redox-active" evidence="14">
    <location>
        <begin position="36"/>
        <end position="39"/>
    </location>
</feature>
<evidence type="ECO:0000256" key="15">
    <source>
        <dbReference type="SAM" id="Phobius"/>
    </source>
</evidence>
<gene>
    <name evidence="14" type="primary">dsbB</name>
    <name evidence="16" type="ORF">YC6258_05720</name>
</gene>
<keyword evidence="5" id="KW-0997">Cell inner membrane</keyword>
<dbReference type="Gene3D" id="1.20.1550.10">
    <property type="entry name" value="DsbB-like"/>
    <property type="match status" value="1"/>
</dbReference>
<dbReference type="HAMAP" id="MF_00286">
    <property type="entry name" value="DsbB"/>
    <property type="match status" value="1"/>
</dbReference>
<dbReference type="GO" id="GO:0005886">
    <property type="term" value="C:plasma membrane"/>
    <property type="evidence" value="ECO:0007669"/>
    <property type="project" value="UniProtKB-SubCell"/>
</dbReference>
<evidence type="ECO:0000256" key="11">
    <source>
        <dbReference type="ARBA" id="ARBA00023157"/>
    </source>
</evidence>
<organism evidence="16 17">
    <name type="scientific">Gynuella sunshinyii YC6258</name>
    <dbReference type="NCBI Taxonomy" id="1445510"/>
    <lineage>
        <taxon>Bacteria</taxon>
        <taxon>Pseudomonadati</taxon>
        <taxon>Pseudomonadota</taxon>
        <taxon>Gammaproteobacteria</taxon>
        <taxon>Oceanospirillales</taxon>
        <taxon>Saccharospirillaceae</taxon>
        <taxon>Gynuella</taxon>
    </lineage>
</organism>
<dbReference type="PATRIC" id="fig|1445510.3.peg.5677"/>
<evidence type="ECO:0000256" key="9">
    <source>
        <dbReference type="ARBA" id="ARBA00023002"/>
    </source>
</evidence>
<keyword evidence="9 14" id="KW-0560">Oxidoreductase</keyword>
<keyword evidence="6 14" id="KW-0812">Transmembrane</keyword>
<dbReference type="HOGENOM" id="CLU_098660_1_1_6"/>